<evidence type="ECO:0000256" key="3">
    <source>
        <dbReference type="ARBA" id="ARBA00022448"/>
    </source>
</evidence>
<feature type="transmembrane region" description="Helical" evidence="8">
    <location>
        <begin position="344"/>
        <end position="367"/>
    </location>
</feature>
<feature type="transmembrane region" description="Helical" evidence="8">
    <location>
        <begin position="234"/>
        <end position="252"/>
    </location>
</feature>
<comment type="similarity">
    <text evidence="2">Belongs to the binding-protein-dependent transport system permease family. CysTW subfamily.</text>
</comment>
<dbReference type="STRING" id="665126.ABB55_15855"/>
<dbReference type="PANTHER" id="PTHR42929:SF5">
    <property type="entry name" value="ABC TRANSPORTER PERMEASE PROTEIN"/>
    <property type="match status" value="1"/>
</dbReference>
<evidence type="ECO:0000313" key="11">
    <source>
        <dbReference type="Proteomes" id="UP000048984"/>
    </source>
</evidence>
<evidence type="ECO:0000256" key="5">
    <source>
        <dbReference type="ARBA" id="ARBA00022692"/>
    </source>
</evidence>
<evidence type="ECO:0000256" key="1">
    <source>
        <dbReference type="ARBA" id="ARBA00004651"/>
    </source>
</evidence>
<organism evidence="10 11">
    <name type="scientific">Prosthecodimorpha hirschii</name>
    <dbReference type="NCBI Taxonomy" id="665126"/>
    <lineage>
        <taxon>Bacteria</taxon>
        <taxon>Pseudomonadati</taxon>
        <taxon>Pseudomonadota</taxon>
        <taxon>Alphaproteobacteria</taxon>
        <taxon>Hyphomicrobiales</taxon>
        <taxon>Ancalomicrobiaceae</taxon>
        <taxon>Prosthecodimorpha</taxon>
    </lineage>
</organism>
<keyword evidence="5 8" id="KW-0812">Transmembrane</keyword>
<dbReference type="Pfam" id="PF00528">
    <property type="entry name" value="BPD_transp_1"/>
    <property type="match status" value="1"/>
</dbReference>
<feature type="transmembrane region" description="Helical" evidence="8">
    <location>
        <begin position="206"/>
        <end position="228"/>
    </location>
</feature>
<comment type="caution">
    <text evidence="10">The sequence shown here is derived from an EMBL/GenBank/DDBJ whole genome shotgun (WGS) entry which is preliminary data.</text>
</comment>
<dbReference type="EMBL" id="LJYW01000001">
    <property type="protein sequence ID" value="KPL53509.1"/>
    <property type="molecule type" value="Genomic_DNA"/>
</dbReference>
<keyword evidence="4" id="KW-1003">Cell membrane</keyword>
<dbReference type="CDD" id="cd06261">
    <property type="entry name" value="TM_PBP2"/>
    <property type="match status" value="1"/>
</dbReference>
<dbReference type="Gene3D" id="1.10.3720.10">
    <property type="entry name" value="MetI-like"/>
    <property type="match status" value="1"/>
</dbReference>
<dbReference type="SUPFAM" id="SSF161098">
    <property type="entry name" value="MetI-like"/>
    <property type="match status" value="1"/>
</dbReference>
<reference evidence="10 11" key="2">
    <citation type="submission" date="2015-10" db="EMBL/GenBank/DDBJ databases">
        <title>Draft Genome Sequence of Prosthecomicrobium hirschii ATCC 27832.</title>
        <authorList>
            <person name="Daniel J."/>
            <person name="Givan S.A."/>
            <person name="Brun Y.V."/>
            <person name="Brown P.J."/>
        </authorList>
    </citation>
    <scope>NUCLEOTIDE SEQUENCE [LARGE SCALE GENOMIC DNA]</scope>
    <source>
        <strain evidence="10 11">16</strain>
    </source>
</reference>
<keyword evidence="7 8" id="KW-0472">Membrane</keyword>
<keyword evidence="6 8" id="KW-1133">Transmembrane helix</keyword>
<dbReference type="AlphaFoldDB" id="A0A0P6W815"/>
<evidence type="ECO:0000256" key="6">
    <source>
        <dbReference type="ARBA" id="ARBA00022989"/>
    </source>
</evidence>
<dbReference type="Proteomes" id="UP000048984">
    <property type="component" value="Unassembled WGS sequence"/>
</dbReference>
<dbReference type="InterPro" id="IPR035906">
    <property type="entry name" value="MetI-like_sf"/>
</dbReference>
<dbReference type="PROSITE" id="PS50928">
    <property type="entry name" value="ABC_TM1"/>
    <property type="match status" value="1"/>
</dbReference>
<accession>A0A0P6W815</accession>
<keyword evidence="11" id="KW-1185">Reference proteome</keyword>
<protein>
    <submittedName>
        <fullName evidence="10">ABC transporter permease</fullName>
    </submittedName>
</protein>
<dbReference type="PANTHER" id="PTHR42929">
    <property type="entry name" value="INNER MEMBRANE ABC TRANSPORTER PERMEASE PROTEIN YDCU-RELATED-RELATED"/>
    <property type="match status" value="1"/>
</dbReference>
<dbReference type="GO" id="GO:0055085">
    <property type="term" value="P:transmembrane transport"/>
    <property type="evidence" value="ECO:0007669"/>
    <property type="project" value="InterPro"/>
</dbReference>
<sequence>MTATTASALAAGLGPDGLSLKASLARAERRSRLVSFALVAPLLLFIVASFCIPLGFMLYRAIDNPEVAETLPATVAAMKGWTQGGVPDEPVFAALAADLIAAQKARTTGLVGKRVNYEIPGARSKFLKVGRELERAPAGGPWKPVFEKSDPQWTDPVFWSALKRIGQPMTAFYLLSAVDLRLDQTGALTRQVPDQAIFLDVLFRTLWISLLVTVSTLVLGYPIAHLLASLPPRHANLLMLLVLLPFTTSILVRTTAWVVLLQTNGVLNDVMVWLGLLDERIQLIYNRFGTVLAMTHIQLPFTVLPIYSVMKGISPAHMRAARSLGAGPVYAFTRVYMPQTLPGVGAGCLLTFILSLGYYITPALVGGPLDQMISYFVALYTNRELNWGQASALGAVLLAVTMVFYAIFNRLVGIDKVKLG</sequence>
<dbReference type="RefSeq" id="WP_054359673.1">
    <property type="nucleotide sequence ID" value="NZ_LJYW01000001.1"/>
</dbReference>
<feature type="transmembrane region" description="Helical" evidence="8">
    <location>
        <begin position="37"/>
        <end position="59"/>
    </location>
</feature>
<dbReference type="InterPro" id="IPR000515">
    <property type="entry name" value="MetI-like"/>
</dbReference>
<keyword evidence="3 8" id="KW-0813">Transport</keyword>
<evidence type="ECO:0000256" key="4">
    <source>
        <dbReference type="ARBA" id="ARBA00022475"/>
    </source>
</evidence>
<feature type="domain" description="ABC transmembrane type-1" evidence="9">
    <location>
        <begin position="202"/>
        <end position="408"/>
    </location>
</feature>
<evidence type="ECO:0000259" key="9">
    <source>
        <dbReference type="PROSITE" id="PS50928"/>
    </source>
</evidence>
<dbReference type="GO" id="GO:0005886">
    <property type="term" value="C:plasma membrane"/>
    <property type="evidence" value="ECO:0007669"/>
    <property type="project" value="UniProtKB-SubCell"/>
</dbReference>
<name>A0A0P6W815_9HYPH</name>
<comment type="subcellular location">
    <subcellularLocation>
        <location evidence="1 8">Cell membrane</location>
        <topology evidence="1 8">Multi-pass membrane protein</topology>
    </subcellularLocation>
</comment>
<feature type="transmembrane region" description="Helical" evidence="8">
    <location>
        <begin position="288"/>
        <end position="309"/>
    </location>
</feature>
<reference evidence="10 11" key="1">
    <citation type="submission" date="2015-09" db="EMBL/GenBank/DDBJ databases">
        <authorList>
            <person name="Jackson K.R."/>
            <person name="Lunt B.L."/>
            <person name="Fisher J.N.B."/>
            <person name="Gardner A.V."/>
            <person name="Bailey M.E."/>
            <person name="Deus L.M."/>
            <person name="Earl A.S."/>
            <person name="Gibby P.D."/>
            <person name="Hartmann K.A."/>
            <person name="Liu J.E."/>
            <person name="Manci A.M."/>
            <person name="Nielsen D.A."/>
            <person name="Solomon M.B."/>
            <person name="Breakwell D.P."/>
            <person name="Burnett S.H."/>
            <person name="Grose J.H."/>
        </authorList>
    </citation>
    <scope>NUCLEOTIDE SEQUENCE [LARGE SCALE GENOMIC DNA]</scope>
    <source>
        <strain evidence="10 11">16</strain>
    </source>
</reference>
<proteinExistence type="inferred from homology"/>
<evidence type="ECO:0000256" key="8">
    <source>
        <dbReference type="RuleBase" id="RU363032"/>
    </source>
</evidence>
<evidence type="ECO:0000256" key="2">
    <source>
        <dbReference type="ARBA" id="ARBA00007069"/>
    </source>
</evidence>
<feature type="transmembrane region" description="Helical" evidence="8">
    <location>
        <begin position="387"/>
        <end position="408"/>
    </location>
</feature>
<evidence type="ECO:0000256" key="7">
    <source>
        <dbReference type="ARBA" id="ARBA00023136"/>
    </source>
</evidence>
<evidence type="ECO:0000313" key="10">
    <source>
        <dbReference type="EMBL" id="KPL53509.1"/>
    </source>
</evidence>
<gene>
    <name evidence="10" type="ORF">ABB55_15855</name>
</gene>